<evidence type="ECO:0000256" key="4">
    <source>
        <dbReference type="ARBA" id="ARBA00023136"/>
    </source>
</evidence>
<evidence type="ECO:0000256" key="3">
    <source>
        <dbReference type="ARBA" id="ARBA00022989"/>
    </source>
</evidence>
<keyword evidence="4 5" id="KW-0472">Membrane</keyword>
<dbReference type="EMBL" id="JBIPKE010000009">
    <property type="protein sequence ID" value="MFH6982077.1"/>
    <property type="molecule type" value="Genomic_DNA"/>
</dbReference>
<reference evidence="7 8" key="1">
    <citation type="journal article" date="2013" name="Int. J. Syst. Evol. Microbiol.">
        <title>Marinoscillum luteum sp. nov., isolated from marine sediment.</title>
        <authorList>
            <person name="Cha I.T."/>
            <person name="Park S.J."/>
            <person name="Kim S.J."/>
            <person name="Kim J.G."/>
            <person name="Jung M.Y."/>
            <person name="Shin K.S."/>
            <person name="Kwon K.K."/>
            <person name="Yang S.H."/>
            <person name="Seo Y.S."/>
            <person name="Rhee S.K."/>
        </authorList>
    </citation>
    <scope>NUCLEOTIDE SEQUENCE [LARGE SCALE GENOMIC DNA]</scope>
    <source>
        <strain evidence="7 8">KCTC 23939</strain>
    </source>
</reference>
<protein>
    <submittedName>
        <fullName evidence="7">TM2 domain-containing protein</fullName>
    </submittedName>
</protein>
<organism evidence="7 8">
    <name type="scientific">Marinoscillum luteum</name>
    <dbReference type="NCBI Taxonomy" id="861051"/>
    <lineage>
        <taxon>Bacteria</taxon>
        <taxon>Pseudomonadati</taxon>
        <taxon>Bacteroidota</taxon>
        <taxon>Cytophagia</taxon>
        <taxon>Cytophagales</taxon>
        <taxon>Reichenbachiellaceae</taxon>
        <taxon>Marinoscillum</taxon>
    </lineage>
</organism>
<dbReference type="Proteomes" id="UP001610063">
    <property type="component" value="Unassembled WGS sequence"/>
</dbReference>
<name>A0ABW7N3C3_9BACT</name>
<keyword evidence="2 5" id="KW-0812">Transmembrane</keyword>
<evidence type="ECO:0000256" key="5">
    <source>
        <dbReference type="SAM" id="Phobius"/>
    </source>
</evidence>
<comment type="subcellular location">
    <subcellularLocation>
        <location evidence="1">Membrane</location>
        <topology evidence="1">Multi-pass membrane protein</topology>
    </subcellularLocation>
</comment>
<accession>A0ABW7N3C3</accession>
<evidence type="ECO:0000259" key="6">
    <source>
        <dbReference type="Pfam" id="PF05154"/>
    </source>
</evidence>
<gene>
    <name evidence="7" type="ORF">ACHKAR_01435</name>
</gene>
<dbReference type="InterPro" id="IPR007829">
    <property type="entry name" value="TM2"/>
</dbReference>
<proteinExistence type="predicted"/>
<evidence type="ECO:0000256" key="1">
    <source>
        <dbReference type="ARBA" id="ARBA00004141"/>
    </source>
</evidence>
<sequence>MKKFLLIVFALGYSFVGLSNGKYAIDDSKVESIMEQAISIDSKVALDNPFSVAGIQEEKNVWIAVALDFFLGGLGVHRVYLGTPPGIIAGYFFTCGGIFGILPLVDLIVLVINNEDISAYVNKKGLIMFN</sequence>
<evidence type="ECO:0000313" key="7">
    <source>
        <dbReference type="EMBL" id="MFH6982077.1"/>
    </source>
</evidence>
<evidence type="ECO:0000313" key="8">
    <source>
        <dbReference type="Proteomes" id="UP001610063"/>
    </source>
</evidence>
<keyword evidence="8" id="KW-1185">Reference proteome</keyword>
<evidence type="ECO:0000256" key="2">
    <source>
        <dbReference type="ARBA" id="ARBA00022692"/>
    </source>
</evidence>
<feature type="transmembrane region" description="Helical" evidence="5">
    <location>
        <begin position="61"/>
        <end position="81"/>
    </location>
</feature>
<feature type="transmembrane region" description="Helical" evidence="5">
    <location>
        <begin position="88"/>
        <end position="112"/>
    </location>
</feature>
<comment type="caution">
    <text evidence="7">The sequence shown here is derived from an EMBL/GenBank/DDBJ whole genome shotgun (WGS) entry which is preliminary data.</text>
</comment>
<dbReference type="RefSeq" id="WP_159584620.1">
    <property type="nucleotide sequence ID" value="NZ_JBIPKE010000009.1"/>
</dbReference>
<keyword evidence="3 5" id="KW-1133">Transmembrane helix</keyword>
<dbReference type="Pfam" id="PF05154">
    <property type="entry name" value="TM2"/>
    <property type="match status" value="1"/>
</dbReference>
<feature type="domain" description="TM2" evidence="6">
    <location>
        <begin position="58"/>
        <end position="108"/>
    </location>
</feature>